<sequence>MKQFNTLLWTKDEYSYSTVGSFIPSITAYLHEDNKPRPALLVVPGGGYRIVSPTEGEIVARKFYDMGYQTFVVTYSVNISNEPLFLQPLKDLSKAVQLVRKKSDEWLVDRKKVYVCGFSAGAHLAGSLAVHYNHKDINCQGENRPDKVILSYPVVTSGEFAHRDSFVALLGEAPSQSDLDFLSIEKNVSSTTPPMFIWQTRTDETVSVENSYLLVQACLKAGVSFEHHVFNEGPHGCSLADEKWANGDYKGSYTLQQFQDYFEYCLENEIVPAPPFSTFADFPKGTNFADLLLSGMKEHMAPKPIPSVSVWPKLVKNWLD</sequence>
<evidence type="ECO:0000313" key="3">
    <source>
        <dbReference type="EMBL" id="MDQ0221834.1"/>
    </source>
</evidence>
<dbReference type="Proteomes" id="UP001223079">
    <property type="component" value="Unassembled WGS sequence"/>
</dbReference>
<organism evidence="3 4">
    <name type="scientific">Streptococcus moroccensis</name>
    <dbReference type="NCBI Taxonomy" id="1451356"/>
    <lineage>
        <taxon>Bacteria</taxon>
        <taxon>Bacillati</taxon>
        <taxon>Bacillota</taxon>
        <taxon>Bacilli</taxon>
        <taxon>Lactobacillales</taxon>
        <taxon>Streptococcaceae</taxon>
        <taxon>Streptococcus</taxon>
    </lineage>
</organism>
<evidence type="ECO:0000256" key="1">
    <source>
        <dbReference type="ARBA" id="ARBA00022801"/>
    </source>
</evidence>
<dbReference type="RefSeq" id="WP_307121066.1">
    <property type="nucleotide sequence ID" value="NZ_JAUSTM010000003.1"/>
</dbReference>
<proteinExistence type="predicted"/>
<dbReference type="Pfam" id="PF20434">
    <property type="entry name" value="BD-FAE"/>
    <property type="match status" value="1"/>
</dbReference>
<name>A0ABT9YPC7_9STRE</name>
<dbReference type="PANTHER" id="PTHR48081:SF6">
    <property type="entry name" value="PEPTIDASE S9 PROLYL OLIGOPEPTIDASE CATALYTIC DOMAIN-CONTAINING PROTEIN"/>
    <property type="match status" value="1"/>
</dbReference>
<dbReference type="PANTHER" id="PTHR48081">
    <property type="entry name" value="AB HYDROLASE SUPERFAMILY PROTEIN C4A8.06C"/>
    <property type="match status" value="1"/>
</dbReference>
<reference evidence="3 4" key="1">
    <citation type="submission" date="2023-07" db="EMBL/GenBank/DDBJ databases">
        <title>Genomic Encyclopedia of Type Strains, Phase IV (KMG-IV): sequencing the most valuable type-strain genomes for metagenomic binning, comparative biology and taxonomic classification.</title>
        <authorList>
            <person name="Goeker M."/>
        </authorList>
    </citation>
    <scope>NUCLEOTIDE SEQUENCE [LARGE SCALE GENOMIC DNA]</scope>
    <source>
        <strain evidence="3 4">DSM 105143</strain>
    </source>
</reference>
<evidence type="ECO:0000313" key="4">
    <source>
        <dbReference type="Proteomes" id="UP001223079"/>
    </source>
</evidence>
<dbReference type="Gene3D" id="3.40.50.1820">
    <property type="entry name" value="alpha/beta hydrolase"/>
    <property type="match status" value="1"/>
</dbReference>
<dbReference type="EMBL" id="JAUSTM010000003">
    <property type="protein sequence ID" value="MDQ0221834.1"/>
    <property type="molecule type" value="Genomic_DNA"/>
</dbReference>
<keyword evidence="1" id="KW-0378">Hydrolase</keyword>
<dbReference type="InterPro" id="IPR050300">
    <property type="entry name" value="GDXG_lipolytic_enzyme"/>
</dbReference>
<dbReference type="InterPro" id="IPR049492">
    <property type="entry name" value="BD-FAE-like_dom"/>
</dbReference>
<comment type="caution">
    <text evidence="3">The sequence shown here is derived from an EMBL/GenBank/DDBJ whole genome shotgun (WGS) entry which is preliminary data.</text>
</comment>
<evidence type="ECO:0000259" key="2">
    <source>
        <dbReference type="Pfam" id="PF20434"/>
    </source>
</evidence>
<dbReference type="InterPro" id="IPR029058">
    <property type="entry name" value="AB_hydrolase_fold"/>
</dbReference>
<accession>A0ABT9YPC7</accession>
<gene>
    <name evidence="3" type="ORF">J2S23_000370</name>
</gene>
<keyword evidence="4" id="KW-1185">Reference proteome</keyword>
<dbReference type="SUPFAM" id="SSF53474">
    <property type="entry name" value="alpha/beta-Hydrolases"/>
    <property type="match status" value="1"/>
</dbReference>
<feature type="domain" description="BD-FAE-like" evidence="2">
    <location>
        <begin position="32"/>
        <end position="216"/>
    </location>
</feature>
<protein>
    <submittedName>
        <fullName evidence="3">Acetyl esterase/lipase</fullName>
    </submittedName>
</protein>